<dbReference type="Proteomes" id="UP001171945">
    <property type="component" value="Unassembled WGS sequence"/>
</dbReference>
<name>A0ABT7VQ02_9GAMM</name>
<reference evidence="1" key="1">
    <citation type="submission" date="2023-06" db="EMBL/GenBank/DDBJ databases">
        <title>Uncultivated large filamentous bacteria from sulfidic sediments reveal new species and different genomic features in energy metabolism and defense.</title>
        <authorList>
            <person name="Fonseca A."/>
        </authorList>
    </citation>
    <scope>NUCLEOTIDE SEQUENCE</scope>
    <source>
        <strain evidence="1">HSG4</strain>
    </source>
</reference>
<proteinExistence type="predicted"/>
<accession>A0ABT7VQ02</accession>
<evidence type="ECO:0000313" key="2">
    <source>
        <dbReference type="Proteomes" id="UP001171945"/>
    </source>
</evidence>
<gene>
    <name evidence="1" type="ORF">QUF54_00135</name>
</gene>
<keyword evidence="2" id="KW-1185">Reference proteome</keyword>
<comment type="caution">
    <text evidence="1">The sequence shown here is derived from an EMBL/GenBank/DDBJ whole genome shotgun (WGS) entry which is preliminary data.</text>
</comment>
<dbReference type="EMBL" id="JAUCGM010000001">
    <property type="protein sequence ID" value="MDM8561743.1"/>
    <property type="molecule type" value="Genomic_DNA"/>
</dbReference>
<evidence type="ECO:0000313" key="1">
    <source>
        <dbReference type="EMBL" id="MDM8561743.1"/>
    </source>
</evidence>
<protein>
    <submittedName>
        <fullName evidence="1">Uncharacterized protein</fullName>
    </submittedName>
</protein>
<sequence length="248" mass="28398">MTKELPQFPDEDTPVQWIWPPIAGRNILNNIFKYALKPRLQSDGTWIINAKNNWRCFSKSHWLYTSADEAQNVLRANMQKHLQCSPILSEQRCVAVAPSLKNTWRLWQIVRLEATLAEDLAKALREKQFEKLALETFRCATRFADALLQSIRYPPLLNLSLENLGLDAEVQLVYLDSVDEQASQTISFSESAVLIETIKEAFTVPIIQALPELDVAAVIKEVEKMDGFDQQYLIEILSKLFCELSETL</sequence>
<organism evidence="1 2">
    <name type="scientific">Candidatus Marithioploca araucensis</name>
    <dbReference type="NCBI Taxonomy" id="70273"/>
    <lineage>
        <taxon>Bacteria</taxon>
        <taxon>Pseudomonadati</taxon>
        <taxon>Pseudomonadota</taxon>
        <taxon>Gammaproteobacteria</taxon>
        <taxon>Thiotrichales</taxon>
        <taxon>Thiotrichaceae</taxon>
        <taxon>Candidatus Marithioploca</taxon>
    </lineage>
</organism>